<comment type="caution">
    <text evidence="1">The sequence shown here is derived from an EMBL/GenBank/DDBJ whole genome shotgun (WGS) entry which is preliminary data.</text>
</comment>
<evidence type="ECO:0000313" key="2">
    <source>
        <dbReference type="Proteomes" id="UP000188268"/>
    </source>
</evidence>
<gene>
    <name evidence="1" type="ORF">CCACVL1_26482</name>
</gene>
<keyword evidence="2" id="KW-1185">Reference proteome</keyword>
<organism evidence="1 2">
    <name type="scientific">Corchorus capsularis</name>
    <name type="common">Jute</name>
    <dbReference type="NCBI Taxonomy" id="210143"/>
    <lineage>
        <taxon>Eukaryota</taxon>
        <taxon>Viridiplantae</taxon>
        <taxon>Streptophyta</taxon>
        <taxon>Embryophyta</taxon>
        <taxon>Tracheophyta</taxon>
        <taxon>Spermatophyta</taxon>
        <taxon>Magnoliopsida</taxon>
        <taxon>eudicotyledons</taxon>
        <taxon>Gunneridae</taxon>
        <taxon>Pentapetalae</taxon>
        <taxon>rosids</taxon>
        <taxon>malvids</taxon>
        <taxon>Malvales</taxon>
        <taxon>Malvaceae</taxon>
        <taxon>Grewioideae</taxon>
        <taxon>Apeibeae</taxon>
        <taxon>Corchorus</taxon>
    </lineage>
</organism>
<reference evidence="1 2" key="1">
    <citation type="submission" date="2013-09" db="EMBL/GenBank/DDBJ databases">
        <title>Corchorus capsularis genome sequencing.</title>
        <authorList>
            <person name="Alam M."/>
            <person name="Haque M.S."/>
            <person name="Islam M.S."/>
            <person name="Emdad E.M."/>
            <person name="Islam M.M."/>
            <person name="Ahmed B."/>
            <person name="Halim A."/>
            <person name="Hossen Q.M.M."/>
            <person name="Hossain M.Z."/>
            <person name="Ahmed R."/>
            <person name="Khan M.M."/>
            <person name="Islam R."/>
            <person name="Rashid M.M."/>
            <person name="Khan S.A."/>
            <person name="Rahman M.S."/>
            <person name="Alam M."/>
        </authorList>
    </citation>
    <scope>NUCLEOTIDE SEQUENCE [LARGE SCALE GENOMIC DNA]</scope>
    <source>
        <strain evidence="2">cv. CVL-1</strain>
        <tissue evidence="1">Whole seedling</tissue>
    </source>
</reference>
<dbReference type="AlphaFoldDB" id="A0A1R3GEP1"/>
<sequence length="31" mass="3338">MDYVEGIDKSPIKKVPVFFVAGGRGSELVQA</sequence>
<protein>
    <submittedName>
        <fullName evidence="1">Uncharacterized protein</fullName>
    </submittedName>
</protein>
<accession>A0A1R3GEP1</accession>
<dbReference type="Gramene" id="OMO56521">
    <property type="protein sequence ID" value="OMO56521"/>
    <property type="gene ID" value="CCACVL1_26482"/>
</dbReference>
<proteinExistence type="predicted"/>
<evidence type="ECO:0000313" key="1">
    <source>
        <dbReference type="EMBL" id="OMO56521.1"/>
    </source>
</evidence>
<dbReference type="Proteomes" id="UP000188268">
    <property type="component" value="Unassembled WGS sequence"/>
</dbReference>
<dbReference type="EMBL" id="AWWV01014487">
    <property type="protein sequence ID" value="OMO56521.1"/>
    <property type="molecule type" value="Genomic_DNA"/>
</dbReference>
<name>A0A1R3GEP1_COCAP</name>